<dbReference type="SUPFAM" id="SSF49899">
    <property type="entry name" value="Concanavalin A-like lectins/glucanases"/>
    <property type="match status" value="1"/>
</dbReference>
<comment type="caution">
    <text evidence="3">The sequence shown here is derived from an EMBL/GenBank/DDBJ whole genome shotgun (WGS) entry which is preliminary data.</text>
</comment>
<gene>
    <name evidence="3" type="ORF">KDU71_03320</name>
</gene>
<dbReference type="GO" id="GO:0005975">
    <property type="term" value="P:carbohydrate metabolic process"/>
    <property type="evidence" value="ECO:0007669"/>
    <property type="project" value="InterPro"/>
</dbReference>
<dbReference type="AlphaFoldDB" id="A0A941F070"/>
<reference evidence="3" key="2">
    <citation type="submission" date="2021-04" db="EMBL/GenBank/DDBJ databases">
        <authorList>
            <person name="Zhang T."/>
            <person name="Zhang Y."/>
            <person name="Lu D."/>
            <person name="Zuo D."/>
            <person name="Du Z."/>
        </authorList>
    </citation>
    <scope>NUCLEOTIDE SEQUENCE</scope>
    <source>
        <strain evidence="3">JR1</strain>
    </source>
</reference>
<protein>
    <submittedName>
        <fullName evidence="3">Glycoside hydrolase family 16 protein</fullName>
    </submittedName>
</protein>
<accession>A0A941F070</accession>
<sequence>MKLYFLFPILIAFCSCNAPKEVQHDWELIWSDEFDIAGLPSDKNWSFSGQNKADWACYCSDRIENAFVADGYLHVKGTVEQLPDGTMNYQTGCIQTKGKFSFLYGKIEVCAKLQHGKGSWPAIWMMPENSEYGGWPKSGEIDIMEHLNDDVYVYQTIHSEFLDNQGGKDSVSYYVTAPYNVNEFNVFACEWYPDSLCFSVNDKSTFTYPRCKGDDSQKWPFDKPFYIILNQALGGNWVGEINPDDVPQEMLVDWVRVYQ</sequence>
<dbReference type="PANTHER" id="PTHR10963:SF55">
    <property type="entry name" value="GLYCOSIDE HYDROLASE FAMILY 16 PROTEIN"/>
    <property type="match status" value="1"/>
</dbReference>
<name>A0A941F070_9BACT</name>
<proteinExistence type="inferred from homology"/>
<feature type="domain" description="GH16" evidence="2">
    <location>
        <begin position="13"/>
        <end position="259"/>
    </location>
</feature>
<dbReference type="InterPro" id="IPR050546">
    <property type="entry name" value="Glycosyl_Hydrlase_16"/>
</dbReference>
<dbReference type="RefSeq" id="WP_212188478.1">
    <property type="nucleotide sequence ID" value="NZ_JAGTAR010000003.1"/>
</dbReference>
<dbReference type="CDD" id="cd08023">
    <property type="entry name" value="GH16_laminarinase_like"/>
    <property type="match status" value="1"/>
</dbReference>
<dbReference type="EMBL" id="JAGTAR010000003">
    <property type="protein sequence ID" value="MBR8534576.1"/>
    <property type="molecule type" value="Genomic_DNA"/>
</dbReference>
<comment type="similarity">
    <text evidence="1">Belongs to the glycosyl hydrolase 16 family.</text>
</comment>
<keyword evidence="3" id="KW-0378">Hydrolase</keyword>
<dbReference type="PANTHER" id="PTHR10963">
    <property type="entry name" value="GLYCOSYL HYDROLASE-RELATED"/>
    <property type="match status" value="1"/>
</dbReference>
<reference evidence="3" key="1">
    <citation type="journal article" date="2018" name="Int. J. Syst. Evol. Microbiol.">
        <title>Carboxylicivirga sediminis sp. nov., isolated from coastal sediment.</title>
        <authorList>
            <person name="Wang F.Q."/>
            <person name="Ren L.H."/>
            <person name="Zou R.J."/>
            <person name="Sun Y.Z."/>
            <person name="Liu X.J."/>
            <person name="Jiang F."/>
            <person name="Liu L.J."/>
        </authorList>
    </citation>
    <scope>NUCLEOTIDE SEQUENCE</scope>
    <source>
        <strain evidence="3">JR1</strain>
    </source>
</reference>
<evidence type="ECO:0000313" key="3">
    <source>
        <dbReference type="EMBL" id="MBR8534576.1"/>
    </source>
</evidence>
<dbReference type="Gene3D" id="2.60.120.200">
    <property type="match status" value="1"/>
</dbReference>
<evidence type="ECO:0000256" key="1">
    <source>
        <dbReference type="ARBA" id="ARBA00006865"/>
    </source>
</evidence>
<dbReference type="PROSITE" id="PS51762">
    <property type="entry name" value="GH16_2"/>
    <property type="match status" value="1"/>
</dbReference>
<keyword evidence="4" id="KW-1185">Reference proteome</keyword>
<dbReference type="InterPro" id="IPR013320">
    <property type="entry name" value="ConA-like_dom_sf"/>
</dbReference>
<evidence type="ECO:0000259" key="2">
    <source>
        <dbReference type="PROSITE" id="PS51762"/>
    </source>
</evidence>
<dbReference type="PROSITE" id="PS51257">
    <property type="entry name" value="PROKAR_LIPOPROTEIN"/>
    <property type="match status" value="1"/>
</dbReference>
<dbReference type="GO" id="GO:0004553">
    <property type="term" value="F:hydrolase activity, hydrolyzing O-glycosyl compounds"/>
    <property type="evidence" value="ECO:0007669"/>
    <property type="project" value="InterPro"/>
</dbReference>
<organism evidence="3 4">
    <name type="scientific">Carboxylicivirga sediminis</name>
    <dbReference type="NCBI Taxonomy" id="2006564"/>
    <lineage>
        <taxon>Bacteria</taxon>
        <taxon>Pseudomonadati</taxon>
        <taxon>Bacteroidota</taxon>
        <taxon>Bacteroidia</taxon>
        <taxon>Marinilabiliales</taxon>
        <taxon>Marinilabiliaceae</taxon>
        <taxon>Carboxylicivirga</taxon>
    </lineage>
</organism>
<dbReference type="InterPro" id="IPR000757">
    <property type="entry name" value="Beta-glucanase-like"/>
</dbReference>
<evidence type="ECO:0000313" key="4">
    <source>
        <dbReference type="Proteomes" id="UP000679220"/>
    </source>
</evidence>
<dbReference type="Pfam" id="PF00722">
    <property type="entry name" value="Glyco_hydro_16"/>
    <property type="match status" value="1"/>
</dbReference>
<dbReference type="Proteomes" id="UP000679220">
    <property type="component" value="Unassembled WGS sequence"/>
</dbReference>